<evidence type="ECO:0000313" key="1">
    <source>
        <dbReference type="EMBL" id="MPN54258.1"/>
    </source>
</evidence>
<dbReference type="AlphaFoldDB" id="A0A645IS95"/>
<protein>
    <submittedName>
        <fullName evidence="1">Uncharacterized protein</fullName>
    </submittedName>
</protein>
<gene>
    <name evidence="1" type="ORF">SDC9_201928</name>
</gene>
<reference evidence="1" key="1">
    <citation type="submission" date="2019-08" db="EMBL/GenBank/DDBJ databases">
        <authorList>
            <person name="Kucharzyk K."/>
            <person name="Murdoch R.W."/>
            <person name="Higgins S."/>
            <person name="Loffler F."/>
        </authorList>
    </citation>
    <scope>NUCLEOTIDE SEQUENCE</scope>
</reference>
<name>A0A645IS95_9ZZZZ</name>
<accession>A0A645IS95</accession>
<proteinExistence type="predicted"/>
<dbReference type="EMBL" id="VSSQ01122315">
    <property type="protein sequence ID" value="MPN54258.1"/>
    <property type="molecule type" value="Genomic_DNA"/>
</dbReference>
<sequence>MGFLGVFPEIRLVQDAHLWNPVGEHRIRRSGDVDIARHGEFDSVALAAQGSAGHNLKVDLVVGRRGDLFGDFLRAFVVV</sequence>
<organism evidence="1">
    <name type="scientific">bioreactor metagenome</name>
    <dbReference type="NCBI Taxonomy" id="1076179"/>
    <lineage>
        <taxon>unclassified sequences</taxon>
        <taxon>metagenomes</taxon>
        <taxon>ecological metagenomes</taxon>
    </lineage>
</organism>
<comment type="caution">
    <text evidence="1">The sequence shown here is derived from an EMBL/GenBank/DDBJ whole genome shotgun (WGS) entry which is preliminary data.</text>
</comment>